<dbReference type="PANTHER" id="PTHR46797">
    <property type="entry name" value="HTH-TYPE TRANSCRIPTIONAL REGULATOR"/>
    <property type="match status" value="1"/>
</dbReference>
<feature type="domain" description="HTH cro/C1-type" evidence="2">
    <location>
        <begin position="30"/>
        <end position="84"/>
    </location>
</feature>
<organism evidence="3">
    <name type="scientific">human gut metagenome</name>
    <dbReference type="NCBI Taxonomy" id="408170"/>
    <lineage>
        <taxon>unclassified sequences</taxon>
        <taxon>metagenomes</taxon>
        <taxon>organismal metagenomes</taxon>
    </lineage>
</organism>
<dbReference type="GO" id="GO:0005829">
    <property type="term" value="C:cytosol"/>
    <property type="evidence" value="ECO:0007669"/>
    <property type="project" value="TreeGrafter"/>
</dbReference>
<accession>K1TAP8</accession>
<evidence type="ECO:0000256" key="1">
    <source>
        <dbReference type="ARBA" id="ARBA00023125"/>
    </source>
</evidence>
<dbReference type="GO" id="GO:0003700">
    <property type="term" value="F:DNA-binding transcription factor activity"/>
    <property type="evidence" value="ECO:0007669"/>
    <property type="project" value="TreeGrafter"/>
</dbReference>
<dbReference type="Gene3D" id="1.10.260.40">
    <property type="entry name" value="lambda repressor-like DNA-binding domains"/>
    <property type="match status" value="1"/>
</dbReference>
<feature type="non-terminal residue" evidence="3">
    <location>
        <position position="1"/>
    </location>
</feature>
<dbReference type="AlphaFoldDB" id="K1TAP8"/>
<comment type="caution">
    <text evidence="3">The sequence shown here is derived from an EMBL/GenBank/DDBJ whole genome shotgun (WGS) entry which is preliminary data.</text>
</comment>
<gene>
    <name evidence="3" type="ORF">LEA_09665</name>
</gene>
<sequence>YKNLHNKIFNRFFEMGVVYEEEIAYISSRIRELRKERHLTVQELAYRCDMERSNLSRIEAGRTNLTIRTICIICSALEVELRDVIR</sequence>
<dbReference type="Pfam" id="PF01381">
    <property type="entry name" value="HTH_3"/>
    <property type="match status" value="1"/>
</dbReference>
<proteinExistence type="predicted"/>
<dbReference type="CDD" id="cd00093">
    <property type="entry name" value="HTH_XRE"/>
    <property type="match status" value="1"/>
</dbReference>
<dbReference type="GO" id="GO:0003677">
    <property type="term" value="F:DNA binding"/>
    <property type="evidence" value="ECO:0007669"/>
    <property type="project" value="UniProtKB-KW"/>
</dbReference>
<dbReference type="EMBL" id="AJWY01006482">
    <property type="protein sequence ID" value="EKC66733.1"/>
    <property type="molecule type" value="Genomic_DNA"/>
</dbReference>
<dbReference type="PROSITE" id="PS50943">
    <property type="entry name" value="HTH_CROC1"/>
    <property type="match status" value="1"/>
</dbReference>
<evidence type="ECO:0000313" key="3">
    <source>
        <dbReference type="EMBL" id="EKC66733.1"/>
    </source>
</evidence>
<dbReference type="InterPro" id="IPR001387">
    <property type="entry name" value="Cro/C1-type_HTH"/>
</dbReference>
<protein>
    <submittedName>
        <fullName evidence="3">Transcriptional regulator, XRE family</fullName>
    </submittedName>
</protein>
<name>K1TAP8_9ZZZZ</name>
<dbReference type="PANTHER" id="PTHR46797:SF1">
    <property type="entry name" value="METHYLPHOSPHONATE SYNTHASE"/>
    <property type="match status" value="1"/>
</dbReference>
<evidence type="ECO:0000259" key="2">
    <source>
        <dbReference type="PROSITE" id="PS50943"/>
    </source>
</evidence>
<keyword evidence="1" id="KW-0238">DNA-binding</keyword>
<dbReference type="SUPFAM" id="SSF47413">
    <property type="entry name" value="lambda repressor-like DNA-binding domains"/>
    <property type="match status" value="1"/>
</dbReference>
<reference evidence="3" key="1">
    <citation type="journal article" date="2013" name="Environ. Microbiol.">
        <title>Microbiota from the distal guts of lean and obese adolescents exhibit partial functional redundancy besides clear differences in community structure.</title>
        <authorList>
            <person name="Ferrer M."/>
            <person name="Ruiz A."/>
            <person name="Lanza F."/>
            <person name="Haange S.B."/>
            <person name="Oberbach A."/>
            <person name="Till H."/>
            <person name="Bargiela R."/>
            <person name="Campoy C."/>
            <person name="Segura M.T."/>
            <person name="Richter M."/>
            <person name="von Bergen M."/>
            <person name="Seifert J."/>
            <person name="Suarez A."/>
        </authorList>
    </citation>
    <scope>NUCLEOTIDE SEQUENCE</scope>
</reference>
<dbReference type="InterPro" id="IPR010982">
    <property type="entry name" value="Lambda_DNA-bd_dom_sf"/>
</dbReference>
<dbReference type="InterPro" id="IPR050807">
    <property type="entry name" value="TransReg_Diox_bact_type"/>
</dbReference>
<dbReference type="SMART" id="SM00530">
    <property type="entry name" value="HTH_XRE"/>
    <property type="match status" value="1"/>
</dbReference>